<evidence type="ECO:0000313" key="7">
    <source>
        <dbReference type="Proteomes" id="UP000035159"/>
    </source>
</evidence>
<feature type="transmembrane region" description="Helical" evidence="4">
    <location>
        <begin position="128"/>
        <end position="147"/>
    </location>
</feature>
<dbReference type="KEGG" id="kpf:IX53_06210"/>
<dbReference type="STRING" id="1330330.IX53_06210"/>
<dbReference type="PATRIC" id="fig|1330330.3.peg.1255"/>
<keyword evidence="2 4" id="KW-1133">Transmembrane helix</keyword>
<accession>A0A0G2Z7F7</accession>
<sequence>MLNAAYLLIIYTGITGVGGSMFQVVFNLFLREQGFSNAFIGSITSASLWGSALLGLVIGVLADRVGKRKVLISAVILVPITGILLTSPLPENVLWWLSFIRGGFFSVGFTVITAALTVTTTPKNRAEIFGINFGTVMGTGVFGNFLGGLLGDILGLKEALIISMVVYLFSLIPIFLADFRDSRSSIKDIFNFKGLEKAQKKLLLLYFGTNAAVGFGAGLFIHFGNLIFRDLFGLSATMIGIALSIAQLGTAIGSIFSHSLGKRFGPLRFTFYMQLLVVPLILSLAFVREPYLFTGLYTLRFVFMNITVPILNSIVFSRLSRERLSTISGFNGLLNNSLRAIAAMFFGEIVGASIHGYTKLFLISTLFYTINAFLAFVIYRFLEKESQTKELFR</sequence>
<gene>
    <name evidence="6" type="ORF">IX53_06210</name>
</gene>
<feature type="transmembrane region" description="Helical" evidence="4">
    <location>
        <begin position="234"/>
        <end position="257"/>
    </location>
</feature>
<dbReference type="GO" id="GO:0022857">
    <property type="term" value="F:transmembrane transporter activity"/>
    <property type="evidence" value="ECO:0007669"/>
    <property type="project" value="InterPro"/>
</dbReference>
<feature type="transmembrane region" description="Helical" evidence="4">
    <location>
        <begin position="70"/>
        <end position="87"/>
    </location>
</feature>
<keyword evidence="3 4" id="KW-0472">Membrane</keyword>
<evidence type="ECO:0000256" key="1">
    <source>
        <dbReference type="ARBA" id="ARBA00022692"/>
    </source>
</evidence>
<feature type="transmembrane region" description="Helical" evidence="4">
    <location>
        <begin position="360"/>
        <end position="382"/>
    </location>
</feature>
<reference evidence="6 7" key="1">
    <citation type="submission" date="2015-04" db="EMBL/GenBank/DDBJ databases">
        <title>Complete Genome Sequence of Kosmotoga pacifica SLHLJ1.</title>
        <authorList>
            <person name="Jiang L.J."/>
            <person name="Shao Z.Z."/>
            <person name="Jebbar M."/>
        </authorList>
    </citation>
    <scope>NUCLEOTIDE SEQUENCE [LARGE SCALE GENOMIC DNA]</scope>
    <source>
        <strain evidence="6 7">SLHLJ1</strain>
    </source>
</reference>
<dbReference type="Gene3D" id="1.20.1250.20">
    <property type="entry name" value="MFS general substrate transporter like domains"/>
    <property type="match status" value="2"/>
</dbReference>
<dbReference type="AlphaFoldDB" id="A0A0G2Z7F7"/>
<evidence type="ECO:0000256" key="3">
    <source>
        <dbReference type="ARBA" id="ARBA00023136"/>
    </source>
</evidence>
<evidence type="ECO:0000256" key="2">
    <source>
        <dbReference type="ARBA" id="ARBA00022989"/>
    </source>
</evidence>
<dbReference type="InterPro" id="IPR036259">
    <property type="entry name" value="MFS_trans_sf"/>
</dbReference>
<dbReference type="OrthoDB" id="48826at2"/>
<evidence type="ECO:0000313" key="6">
    <source>
        <dbReference type="EMBL" id="AKI97477.1"/>
    </source>
</evidence>
<feature type="transmembrane region" description="Helical" evidence="4">
    <location>
        <begin position="269"/>
        <end position="287"/>
    </location>
</feature>
<dbReference type="PANTHER" id="PTHR23520:SF5">
    <property type="entry name" value="TRANSPORTER, PUTATIVE (AFU_ORTHOLOGUE AFUA_3G04000)-RELATED"/>
    <property type="match status" value="1"/>
</dbReference>
<dbReference type="RefSeq" id="WP_047754612.1">
    <property type="nucleotide sequence ID" value="NZ_CAJUHA010000003.1"/>
</dbReference>
<feature type="transmembrane region" description="Helical" evidence="4">
    <location>
        <begin position="7"/>
        <end position="26"/>
    </location>
</feature>
<dbReference type="Proteomes" id="UP000035159">
    <property type="component" value="Chromosome"/>
</dbReference>
<feature type="domain" description="Major facilitator superfamily (MFS) profile" evidence="5">
    <location>
        <begin position="1"/>
        <end position="387"/>
    </location>
</feature>
<feature type="transmembrane region" description="Helical" evidence="4">
    <location>
        <begin position="159"/>
        <end position="177"/>
    </location>
</feature>
<evidence type="ECO:0000259" key="5">
    <source>
        <dbReference type="PROSITE" id="PS50850"/>
    </source>
</evidence>
<dbReference type="EMBL" id="CP011232">
    <property type="protein sequence ID" value="AKI97477.1"/>
    <property type="molecule type" value="Genomic_DNA"/>
</dbReference>
<feature type="transmembrane region" description="Helical" evidence="4">
    <location>
        <begin position="38"/>
        <end position="58"/>
    </location>
</feature>
<proteinExistence type="predicted"/>
<dbReference type="PANTHER" id="PTHR23520">
    <property type="entry name" value="TRANSPORTER, PUTATIVE (AFU_ORTHOLOGUE AFUA_3G04000)-RELATED"/>
    <property type="match status" value="1"/>
</dbReference>
<dbReference type="InterPro" id="IPR020846">
    <property type="entry name" value="MFS_dom"/>
</dbReference>
<evidence type="ECO:0000256" key="4">
    <source>
        <dbReference type="SAM" id="Phobius"/>
    </source>
</evidence>
<dbReference type="SUPFAM" id="SSF103473">
    <property type="entry name" value="MFS general substrate transporter"/>
    <property type="match status" value="1"/>
</dbReference>
<organism evidence="6 7">
    <name type="scientific">Kosmotoga pacifica</name>
    <dbReference type="NCBI Taxonomy" id="1330330"/>
    <lineage>
        <taxon>Bacteria</taxon>
        <taxon>Thermotogati</taxon>
        <taxon>Thermotogota</taxon>
        <taxon>Thermotogae</taxon>
        <taxon>Kosmotogales</taxon>
        <taxon>Kosmotogaceae</taxon>
        <taxon>Kosmotoga</taxon>
    </lineage>
</organism>
<dbReference type="InterPro" id="IPR011701">
    <property type="entry name" value="MFS"/>
</dbReference>
<protein>
    <submittedName>
        <fullName evidence="6">Arabinose ABC transporter permease</fullName>
    </submittedName>
</protein>
<dbReference type="Pfam" id="PF07690">
    <property type="entry name" value="MFS_1"/>
    <property type="match status" value="1"/>
</dbReference>
<feature type="transmembrane region" description="Helical" evidence="4">
    <location>
        <begin position="337"/>
        <end position="354"/>
    </location>
</feature>
<dbReference type="PROSITE" id="PS50850">
    <property type="entry name" value="MFS"/>
    <property type="match status" value="1"/>
</dbReference>
<feature type="transmembrane region" description="Helical" evidence="4">
    <location>
        <begin position="299"/>
        <end position="316"/>
    </location>
</feature>
<feature type="transmembrane region" description="Helical" evidence="4">
    <location>
        <begin position="93"/>
        <end position="116"/>
    </location>
</feature>
<keyword evidence="7" id="KW-1185">Reference proteome</keyword>
<keyword evidence="1 4" id="KW-0812">Transmembrane</keyword>
<name>A0A0G2Z7F7_9BACT</name>
<feature type="transmembrane region" description="Helical" evidence="4">
    <location>
        <begin position="203"/>
        <end position="228"/>
    </location>
</feature>